<evidence type="ECO:0000313" key="2">
    <source>
        <dbReference type="EMBL" id="GAP45060.1"/>
    </source>
</evidence>
<dbReference type="AlphaFoldDB" id="A0A0S7C5A0"/>
<evidence type="ECO:0000313" key="3">
    <source>
        <dbReference type="Proteomes" id="UP000053091"/>
    </source>
</evidence>
<dbReference type="PROSITE" id="PS51257">
    <property type="entry name" value="PROKAR_LIPOPROTEIN"/>
    <property type="match status" value="1"/>
</dbReference>
<dbReference type="OrthoDB" id="982356at2"/>
<keyword evidence="1" id="KW-0175">Coiled coil</keyword>
<dbReference type="RefSeq" id="WP_062045133.1">
    <property type="nucleotide sequence ID" value="NZ_DF968183.1"/>
</dbReference>
<protein>
    <submittedName>
        <fullName evidence="2">Uncharacterized protein</fullName>
    </submittedName>
</protein>
<accession>A0A0S7C5A0</accession>
<dbReference type="STRING" id="1678841.TBC1_12877"/>
<feature type="coiled-coil region" evidence="1">
    <location>
        <begin position="97"/>
        <end position="133"/>
    </location>
</feature>
<proteinExistence type="predicted"/>
<dbReference type="EMBL" id="DF968183">
    <property type="protein sequence ID" value="GAP45060.1"/>
    <property type="molecule type" value="Genomic_DNA"/>
</dbReference>
<name>A0A0S7C5A0_9BACT</name>
<keyword evidence="3" id="KW-1185">Reference proteome</keyword>
<dbReference type="Proteomes" id="UP000053091">
    <property type="component" value="Unassembled WGS sequence"/>
</dbReference>
<organism evidence="2">
    <name type="scientific">Lentimicrobium saccharophilum</name>
    <dbReference type="NCBI Taxonomy" id="1678841"/>
    <lineage>
        <taxon>Bacteria</taxon>
        <taxon>Pseudomonadati</taxon>
        <taxon>Bacteroidota</taxon>
        <taxon>Bacteroidia</taxon>
        <taxon>Bacteroidales</taxon>
        <taxon>Lentimicrobiaceae</taxon>
        <taxon>Lentimicrobium</taxon>
    </lineage>
</organism>
<reference evidence="2" key="1">
    <citation type="journal article" date="2015" name="Genome Announc.">
        <title>Draft Genome Sequence of Bacteroidales Strain TBC1, a Novel Isolate from a Methanogenic Wastewater Treatment System.</title>
        <authorList>
            <person name="Tourlousse D.M."/>
            <person name="Matsuura N."/>
            <person name="Sun L."/>
            <person name="Toyonaga M."/>
            <person name="Kuroda K."/>
            <person name="Ohashi A."/>
            <person name="Cruz R."/>
            <person name="Yamaguchi T."/>
            <person name="Sekiguchi Y."/>
        </authorList>
    </citation>
    <scope>NUCLEOTIDE SEQUENCE [LARGE SCALE GENOMIC DNA]</scope>
    <source>
        <strain evidence="2">TBC1</strain>
    </source>
</reference>
<gene>
    <name evidence="2" type="ORF">TBC1_12877</name>
</gene>
<evidence type="ECO:0000256" key="1">
    <source>
        <dbReference type="SAM" id="Coils"/>
    </source>
</evidence>
<sequence>MMRKSNPFRTGTTGNFRLFLIMMLVVSLGAGFSSCTSQKKAAKKKAAQELAEKKAKAKSDLLAIINDDGRMTLEEKEFKLAAVKRMGIDDNEINDLIGQAEEILARERAALERKKEEERLQREKEAKERELREGGQYRQINNSLDAIAGAGDVASANMKIREALAAFANEDVPVLILISREGEIRDYDRPTTIRKYLEFIKDQKKSPNKVLNAVFDSNGKIKELELIKK</sequence>